<evidence type="ECO:0000259" key="7">
    <source>
        <dbReference type="Pfam" id="PF02687"/>
    </source>
</evidence>
<feature type="domain" description="ABC3 transporter permease C-terminal" evidence="7">
    <location>
        <begin position="228"/>
        <end position="342"/>
    </location>
</feature>
<keyword evidence="5 6" id="KW-0472">Membrane</keyword>
<dbReference type="GeneID" id="303561541"/>
<evidence type="ECO:0000256" key="5">
    <source>
        <dbReference type="ARBA" id="ARBA00023136"/>
    </source>
</evidence>
<dbReference type="EMBL" id="CP023671">
    <property type="protein sequence ID" value="AYE35206.1"/>
    <property type="molecule type" value="Genomic_DNA"/>
</dbReference>
<dbReference type="OrthoDB" id="1929615at2"/>
<dbReference type="AlphaFoldDB" id="A0A9N7PLY6"/>
<protein>
    <submittedName>
        <fullName evidence="8">ABC transporter permease</fullName>
    </submittedName>
    <submittedName>
        <fullName evidence="9">FtsX-like permease family protein</fullName>
    </submittedName>
</protein>
<dbReference type="Proteomes" id="UP001055437">
    <property type="component" value="Chromosome"/>
</dbReference>
<keyword evidence="3 6" id="KW-0812">Transmembrane</keyword>
<dbReference type="EMBL" id="CP099799">
    <property type="protein sequence ID" value="USS01803.1"/>
    <property type="molecule type" value="Genomic_DNA"/>
</dbReference>
<comment type="subcellular location">
    <subcellularLocation>
        <location evidence="1">Cell membrane</location>
        <topology evidence="1">Multi-pass membrane protein</topology>
    </subcellularLocation>
</comment>
<feature type="transmembrane region" description="Helical" evidence="6">
    <location>
        <begin position="225"/>
        <end position="250"/>
    </location>
</feature>
<evidence type="ECO:0000256" key="2">
    <source>
        <dbReference type="ARBA" id="ARBA00022475"/>
    </source>
</evidence>
<dbReference type="InterPro" id="IPR003838">
    <property type="entry name" value="ABC3_permease_C"/>
</dbReference>
<dbReference type="GO" id="GO:0005886">
    <property type="term" value="C:plasma membrane"/>
    <property type="evidence" value="ECO:0007669"/>
    <property type="project" value="UniProtKB-SubCell"/>
</dbReference>
<evidence type="ECO:0000313" key="8">
    <source>
        <dbReference type="EMBL" id="AYE35206.1"/>
    </source>
</evidence>
<feature type="transmembrane region" description="Helical" evidence="6">
    <location>
        <begin position="7"/>
        <end position="26"/>
    </location>
</feature>
<evidence type="ECO:0000256" key="4">
    <source>
        <dbReference type="ARBA" id="ARBA00022989"/>
    </source>
</evidence>
<evidence type="ECO:0000313" key="9">
    <source>
        <dbReference type="EMBL" id="USS01803.1"/>
    </source>
</evidence>
<accession>A0A9N7PLY6</accession>
<dbReference type="KEGG" id="csep:CP523_12670"/>
<dbReference type="Proteomes" id="UP000280586">
    <property type="component" value="Chromosome"/>
</dbReference>
<name>A0A9N7PLY6_CLOSE</name>
<evidence type="ECO:0000256" key="3">
    <source>
        <dbReference type="ARBA" id="ARBA00022692"/>
    </source>
</evidence>
<dbReference type="Pfam" id="PF02687">
    <property type="entry name" value="FtsX"/>
    <property type="match status" value="1"/>
</dbReference>
<sequence>MKKQNIFIIVIFFIVSLFISLLFNIIENSYNYIKENNELLSNNAMELEISNANIDYKDLLNILNKTPEVYLEKNALSLDAYYGKMIYFNGNFKYTPPLINGEFLNHEIFNDLNGKYCVLGKRLTSLIKEKNNKKYVSINGEEYSVIGIMGYSNKESVFDERFYVNINPDILTNINGKWVIYGENVNGIYDIINVNAKKLDTDIKISLMSLDRPETSMMDLLSNKIYIIILFVLVVLTLLLNIVNVTNNYIIKRKKEFGIRRVYGATKMKIYFKIIYDYQVMAIEGFILSQLIYFLIIKFNKYEVIFGDKFNYLSAIFSFLVLLLIGIFISIIPIKKSNKLSPNESMKGI</sequence>
<evidence type="ECO:0000256" key="6">
    <source>
        <dbReference type="SAM" id="Phobius"/>
    </source>
</evidence>
<feature type="transmembrane region" description="Helical" evidence="6">
    <location>
        <begin position="316"/>
        <end position="334"/>
    </location>
</feature>
<keyword evidence="4 6" id="KW-1133">Transmembrane helix</keyword>
<gene>
    <name evidence="8" type="ORF">CP523_12670</name>
    <name evidence="9" type="ORF">NH397_05055</name>
</gene>
<reference evidence="9" key="2">
    <citation type="submission" date="2022-06" db="EMBL/GenBank/DDBJ databases">
        <authorList>
            <person name="Holder M.E."/>
            <person name="Ajami N.J."/>
            <person name="Petrosino J.F."/>
        </authorList>
    </citation>
    <scope>NUCLEOTIDE SEQUENCE</scope>
    <source>
        <strain evidence="9">RMA 8861</strain>
    </source>
</reference>
<keyword evidence="2" id="KW-1003">Cell membrane</keyword>
<reference evidence="8 10" key="1">
    <citation type="submission" date="2017-09" db="EMBL/GenBank/DDBJ databases">
        <authorList>
            <person name="Thomas P."/>
            <person name="Seyboldt C."/>
        </authorList>
    </citation>
    <scope>NUCLEOTIDE SEQUENCE [LARGE SCALE GENOMIC DNA]</scope>
    <source>
        <strain evidence="8 10">DSM 7534</strain>
    </source>
</reference>
<proteinExistence type="predicted"/>
<evidence type="ECO:0000256" key="1">
    <source>
        <dbReference type="ARBA" id="ARBA00004651"/>
    </source>
</evidence>
<feature type="transmembrane region" description="Helical" evidence="6">
    <location>
        <begin position="270"/>
        <end position="296"/>
    </location>
</feature>
<organism evidence="8 10">
    <name type="scientific">Clostridium septicum</name>
    <dbReference type="NCBI Taxonomy" id="1504"/>
    <lineage>
        <taxon>Bacteria</taxon>
        <taxon>Bacillati</taxon>
        <taxon>Bacillota</taxon>
        <taxon>Clostridia</taxon>
        <taxon>Eubacteriales</taxon>
        <taxon>Clostridiaceae</taxon>
        <taxon>Clostridium</taxon>
    </lineage>
</organism>
<evidence type="ECO:0000313" key="10">
    <source>
        <dbReference type="Proteomes" id="UP000280586"/>
    </source>
</evidence>
<keyword evidence="11" id="KW-1185">Reference proteome</keyword>
<dbReference type="RefSeq" id="WP_066675208.1">
    <property type="nucleotide sequence ID" value="NZ_CABMIZ010000008.1"/>
</dbReference>
<evidence type="ECO:0000313" key="11">
    <source>
        <dbReference type="Proteomes" id="UP001055437"/>
    </source>
</evidence>